<dbReference type="Pfam" id="PF01061">
    <property type="entry name" value="ABC2_membrane"/>
    <property type="match status" value="1"/>
</dbReference>
<evidence type="ECO:0000256" key="2">
    <source>
        <dbReference type="ARBA" id="ARBA00022448"/>
    </source>
</evidence>
<protein>
    <submittedName>
        <fullName evidence="9">ABC-2 type transporter</fullName>
    </submittedName>
</protein>
<keyword evidence="3" id="KW-1003">Cell membrane</keyword>
<dbReference type="PRINTS" id="PR00164">
    <property type="entry name" value="ABC2TRNSPORT"/>
</dbReference>
<dbReference type="InterPro" id="IPR000412">
    <property type="entry name" value="ABC_2_transport"/>
</dbReference>
<feature type="transmembrane region" description="Helical" evidence="7">
    <location>
        <begin position="143"/>
        <end position="169"/>
    </location>
</feature>
<evidence type="ECO:0000259" key="8">
    <source>
        <dbReference type="Pfam" id="PF01061"/>
    </source>
</evidence>
<evidence type="ECO:0000313" key="9">
    <source>
        <dbReference type="EMBL" id="EKC79708.1"/>
    </source>
</evidence>
<name>K1UC03_9ZZZZ</name>
<evidence type="ECO:0000256" key="5">
    <source>
        <dbReference type="ARBA" id="ARBA00022989"/>
    </source>
</evidence>
<accession>K1UC03</accession>
<evidence type="ECO:0000256" key="7">
    <source>
        <dbReference type="SAM" id="Phobius"/>
    </source>
</evidence>
<feature type="transmembrane region" description="Helical" evidence="7">
    <location>
        <begin position="105"/>
        <end position="131"/>
    </location>
</feature>
<dbReference type="EMBL" id="AJWY01001494">
    <property type="protein sequence ID" value="EKC79708.1"/>
    <property type="molecule type" value="Genomic_DNA"/>
</dbReference>
<keyword evidence="5 7" id="KW-1133">Transmembrane helix</keyword>
<comment type="caution">
    <text evidence="9">The sequence shown here is derived from an EMBL/GenBank/DDBJ whole genome shotgun (WGS) entry which is preliminary data.</text>
</comment>
<evidence type="ECO:0000256" key="3">
    <source>
        <dbReference type="ARBA" id="ARBA00022475"/>
    </source>
</evidence>
<feature type="non-terminal residue" evidence="9">
    <location>
        <position position="1"/>
    </location>
</feature>
<proteinExistence type="predicted"/>
<keyword evidence="4 7" id="KW-0812">Transmembrane</keyword>
<dbReference type="GO" id="GO:0043190">
    <property type="term" value="C:ATP-binding cassette (ABC) transporter complex"/>
    <property type="evidence" value="ECO:0007669"/>
    <property type="project" value="InterPro"/>
</dbReference>
<dbReference type="GO" id="GO:0140359">
    <property type="term" value="F:ABC-type transporter activity"/>
    <property type="evidence" value="ECO:0007669"/>
    <property type="project" value="InterPro"/>
</dbReference>
<feature type="transmembrane region" description="Helical" evidence="7">
    <location>
        <begin position="63"/>
        <end position="84"/>
    </location>
</feature>
<reference evidence="9" key="1">
    <citation type="journal article" date="2013" name="Environ. Microbiol.">
        <title>Microbiota from the distal guts of lean and obese adolescents exhibit partial functional redundancy besides clear differences in community structure.</title>
        <authorList>
            <person name="Ferrer M."/>
            <person name="Ruiz A."/>
            <person name="Lanza F."/>
            <person name="Haange S.B."/>
            <person name="Oberbach A."/>
            <person name="Till H."/>
            <person name="Bargiela R."/>
            <person name="Campoy C."/>
            <person name="Segura M.T."/>
            <person name="Richter M."/>
            <person name="von Bergen M."/>
            <person name="Seifert J."/>
            <person name="Suarez A."/>
        </authorList>
    </citation>
    <scope>NUCLEOTIDE SEQUENCE</scope>
</reference>
<dbReference type="InterPro" id="IPR013525">
    <property type="entry name" value="ABC2_TM"/>
</dbReference>
<gene>
    <name evidence="9" type="ORF">LEA_02161</name>
</gene>
<feature type="non-terminal residue" evidence="9">
    <location>
        <position position="177"/>
    </location>
</feature>
<dbReference type="PANTHER" id="PTHR30413:SF8">
    <property type="entry name" value="TRANSPORT PERMEASE PROTEIN"/>
    <property type="match status" value="1"/>
</dbReference>
<comment type="subcellular location">
    <subcellularLocation>
        <location evidence="1">Cell inner membrane</location>
        <topology evidence="1">Multi-pass membrane protein</topology>
    </subcellularLocation>
</comment>
<dbReference type="PANTHER" id="PTHR30413">
    <property type="entry name" value="INNER MEMBRANE TRANSPORT PERMEASE"/>
    <property type="match status" value="1"/>
</dbReference>
<dbReference type="AlphaFoldDB" id="K1UC03"/>
<feature type="transmembrane region" description="Helical" evidence="7">
    <location>
        <begin position="32"/>
        <end position="57"/>
    </location>
</feature>
<keyword evidence="6 7" id="KW-0472">Membrane</keyword>
<keyword evidence="2" id="KW-0813">Transport</keyword>
<dbReference type="GO" id="GO:0015920">
    <property type="term" value="P:lipopolysaccharide transport"/>
    <property type="evidence" value="ECO:0007669"/>
    <property type="project" value="TreeGrafter"/>
</dbReference>
<evidence type="ECO:0000256" key="4">
    <source>
        <dbReference type="ARBA" id="ARBA00022692"/>
    </source>
</evidence>
<organism evidence="9">
    <name type="scientific">human gut metagenome</name>
    <dbReference type="NCBI Taxonomy" id="408170"/>
    <lineage>
        <taxon>unclassified sequences</taxon>
        <taxon>metagenomes</taxon>
        <taxon>organismal metagenomes</taxon>
    </lineage>
</organism>
<sequence>GFMKHLKEMYEYREMIFSLVKKDLRGRYKGSVLGFMWTFINPLLQLLVFTLVFSIIMRANYEQYYLFLFVALVPWMFFGSSVQDGSTCIMRESNMVKKIYFPREVIPISTVTSAFINMILTFVVVFIVLLISGRGINLVALLYLPVVMIVEYILCLGIGLIVSALTVYLRDLQYILG</sequence>
<evidence type="ECO:0000256" key="1">
    <source>
        <dbReference type="ARBA" id="ARBA00004429"/>
    </source>
</evidence>
<evidence type="ECO:0000256" key="6">
    <source>
        <dbReference type="ARBA" id="ARBA00023136"/>
    </source>
</evidence>
<feature type="domain" description="ABC-2 type transporter transmembrane" evidence="8">
    <location>
        <begin position="16"/>
        <end position="175"/>
    </location>
</feature>